<reference evidence="2 3" key="1">
    <citation type="submission" date="2022-06" db="EMBL/GenBank/DDBJ databases">
        <title>Isolation of gut microbiota from human fecal samples.</title>
        <authorList>
            <person name="Pamer E.G."/>
            <person name="Barat B."/>
            <person name="Waligurski E."/>
            <person name="Medina S."/>
            <person name="Paddock L."/>
            <person name="Mostad J."/>
        </authorList>
    </citation>
    <scope>NUCLEOTIDE SEQUENCE [LARGE SCALE GENOMIC DNA]</scope>
    <source>
        <strain evidence="2 3">DFI.9.73</strain>
    </source>
</reference>
<dbReference type="Proteomes" id="UP001524473">
    <property type="component" value="Unassembled WGS sequence"/>
</dbReference>
<protein>
    <submittedName>
        <fullName evidence="2">Helix-turn-helix transcriptional regulator</fullName>
    </submittedName>
</protein>
<feature type="domain" description="HTH cro/C1-type" evidence="1">
    <location>
        <begin position="31"/>
        <end position="60"/>
    </location>
</feature>
<name>A0ABT1S3U7_9FIRM</name>
<organism evidence="2 3">
    <name type="scientific">Neglectibacter timonensis</name>
    <dbReference type="NCBI Taxonomy" id="1776382"/>
    <lineage>
        <taxon>Bacteria</taxon>
        <taxon>Bacillati</taxon>
        <taxon>Bacillota</taxon>
        <taxon>Clostridia</taxon>
        <taxon>Eubacteriales</taxon>
        <taxon>Oscillospiraceae</taxon>
        <taxon>Neglectibacter</taxon>
    </lineage>
</organism>
<dbReference type="Pfam" id="PF13443">
    <property type="entry name" value="HTH_26"/>
    <property type="match status" value="1"/>
</dbReference>
<dbReference type="InterPro" id="IPR010982">
    <property type="entry name" value="Lambda_DNA-bd_dom_sf"/>
</dbReference>
<comment type="caution">
    <text evidence="2">The sequence shown here is derived from an EMBL/GenBank/DDBJ whole genome shotgun (WGS) entry which is preliminary data.</text>
</comment>
<accession>A0ABT1S3U7</accession>
<proteinExistence type="predicted"/>
<evidence type="ECO:0000259" key="1">
    <source>
        <dbReference type="PROSITE" id="PS50943"/>
    </source>
</evidence>
<dbReference type="EMBL" id="JANFZH010000059">
    <property type="protein sequence ID" value="MCQ4841612.1"/>
    <property type="molecule type" value="Genomic_DNA"/>
</dbReference>
<evidence type="ECO:0000313" key="2">
    <source>
        <dbReference type="EMBL" id="MCQ4841612.1"/>
    </source>
</evidence>
<dbReference type="GeneID" id="90531016"/>
<keyword evidence="3" id="KW-1185">Reference proteome</keyword>
<gene>
    <name evidence="2" type="ORF">NE695_17005</name>
</gene>
<dbReference type="RefSeq" id="WP_066860011.1">
    <property type="nucleotide sequence ID" value="NZ_CABKVV010000009.1"/>
</dbReference>
<dbReference type="Gene3D" id="1.10.260.40">
    <property type="entry name" value="lambda repressor-like DNA-binding domains"/>
    <property type="match status" value="1"/>
</dbReference>
<dbReference type="SUPFAM" id="SSF47413">
    <property type="entry name" value="lambda repressor-like DNA-binding domains"/>
    <property type="match status" value="1"/>
</dbReference>
<sequence length="71" mass="8346">MVSYEPLWKTMKQKDITTYTLIGKYKVLSKTIYNLKHNKHITTATLEKLCRILECTPNDIIEFTNEPQGKK</sequence>
<dbReference type="InterPro" id="IPR001387">
    <property type="entry name" value="Cro/C1-type_HTH"/>
</dbReference>
<evidence type="ECO:0000313" key="3">
    <source>
        <dbReference type="Proteomes" id="UP001524473"/>
    </source>
</evidence>
<dbReference type="PROSITE" id="PS50943">
    <property type="entry name" value="HTH_CROC1"/>
    <property type="match status" value="1"/>
</dbReference>